<evidence type="ECO:0000313" key="2">
    <source>
        <dbReference type="EMBL" id="TYP08344.1"/>
    </source>
</evidence>
<reference evidence="1 3" key="1">
    <citation type="submission" date="2013-07" db="EMBL/GenBank/DDBJ databases">
        <authorList>
            <person name="Genoscope - CEA"/>
        </authorList>
    </citation>
    <scope>NUCLEOTIDE SEQUENCE [LARGE SCALE GENOMIC DNA]</scope>
    <source>
        <strain evidence="1">FRM16</strain>
        <strain evidence="3">FRM16 / DSM 17909</strain>
    </source>
</reference>
<dbReference type="STRING" id="351671.XDD1_0611"/>
<gene>
    <name evidence="2" type="ORF">LY16_01585</name>
    <name evidence="1" type="ORF">XDD1_0611</name>
</gene>
<dbReference type="EMBL" id="VNHN01000020">
    <property type="protein sequence ID" value="TYP08344.1"/>
    <property type="molecule type" value="Genomic_DNA"/>
</dbReference>
<dbReference type="Proteomes" id="UP000324170">
    <property type="component" value="Unassembled WGS sequence"/>
</dbReference>
<organism evidence="1 3">
    <name type="scientific">Xenorhabdus doucetiae</name>
    <dbReference type="NCBI Taxonomy" id="351671"/>
    <lineage>
        <taxon>Bacteria</taxon>
        <taxon>Pseudomonadati</taxon>
        <taxon>Pseudomonadota</taxon>
        <taxon>Gammaproteobacteria</taxon>
        <taxon>Enterobacterales</taxon>
        <taxon>Morganellaceae</taxon>
        <taxon>Xenorhabdus</taxon>
    </lineage>
</organism>
<dbReference type="HOGENOM" id="CLU_3278924_0_0_6"/>
<evidence type="ECO:0000313" key="4">
    <source>
        <dbReference type="Proteomes" id="UP000324170"/>
    </source>
</evidence>
<keyword evidence="4" id="KW-1185">Reference proteome</keyword>
<dbReference type="KEGG" id="xdo:XDD1_0611"/>
<name>A0A068QNK6_9GAMM</name>
<protein>
    <submittedName>
        <fullName evidence="1">Uncharacterized protein</fullName>
    </submittedName>
</protein>
<dbReference type="AlphaFoldDB" id="A0A068QNK6"/>
<sequence>MTYSLKLRASGYRLVYEVNDNQKKKHVGNATCFFYILNIVG</sequence>
<evidence type="ECO:0000313" key="3">
    <source>
        <dbReference type="Proteomes" id="UP000032721"/>
    </source>
</evidence>
<dbReference type="EMBL" id="FO704550">
    <property type="protein sequence ID" value="CDG16314.1"/>
    <property type="molecule type" value="Genomic_DNA"/>
</dbReference>
<dbReference type="Proteomes" id="UP000032721">
    <property type="component" value="Chromosome"/>
</dbReference>
<evidence type="ECO:0000313" key="1">
    <source>
        <dbReference type="EMBL" id="CDG16314.1"/>
    </source>
</evidence>
<proteinExistence type="predicted"/>
<reference evidence="2 4" key="2">
    <citation type="submission" date="2019-07" db="EMBL/GenBank/DDBJ databases">
        <title>Genomic Encyclopedia of Type Strains, Phase I: the one thousand microbial genomes (KMG-I) project.</title>
        <authorList>
            <person name="Kyrpides N."/>
        </authorList>
    </citation>
    <scope>NUCLEOTIDE SEQUENCE [LARGE SCALE GENOMIC DNA]</scope>
    <source>
        <strain evidence="2 4">DSM 17909</strain>
    </source>
</reference>
<accession>A0A068QNK6</accession>